<keyword evidence="1" id="KW-0175">Coiled coil</keyword>
<keyword evidence="3" id="KW-0732">Signal</keyword>
<feature type="chain" id="PRO_5014715706" description="Viral A-type inclusion protein" evidence="3">
    <location>
        <begin position="21"/>
        <end position="172"/>
    </location>
</feature>
<dbReference type="AlphaFoldDB" id="A0A2N0TMR8"/>
<reference evidence="4 6" key="2">
    <citation type="submission" date="2016-09" db="EMBL/GenBank/DDBJ databases">
        <title>Genome Sequence of Salegentibacter salarius,Isolated from a Marine Solar Saltern of the Yellow Sea in South Korea.</title>
        <authorList>
            <person name="Zheng Q."/>
            <person name="Liu Y."/>
        </authorList>
    </citation>
    <scope>NUCLEOTIDE SEQUENCE [LARGE SCALE GENOMIC DNA]</scope>
    <source>
        <strain evidence="4 6">KCTC 12974</strain>
    </source>
</reference>
<proteinExistence type="predicted"/>
<dbReference type="EMBL" id="LKTR01000055">
    <property type="protein sequence ID" value="PKD16031.1"/>
    <property type="molecule type" value="Genomic_DNA"/>
</dbReference>
<reference evidence="5 7" key="1">
    <citation type="submission" date="2015-10" db="EMBL/GenBank/DDBJ databases">
        <title>Draft genome sequence of Salegentibacter salinarum KCTC 12975.</title>
        <authorList>
            <person name="Lin W."/>
            <person name="Zheng Q."/>
        </authorList>
    </citation>
    <scope>NUCLEOTIDE SEQUENCE [LARGE SCALE GENOMIC DNA]</scope>
    <source>
        <strain evidence="5 7">KCTC 12974</strain>
    </source>
</reference>
<dbReference type="PROSITE" id="PS51257">
    <property type="entry name" value="PROKAR_LIPOPROTEIN"/>
    <property type="match status" value="1"/>
</dbReference>
<feature type="coiled-coil region" evidence="1">
    <location>
        <begin position="22"/>
        <end position="74"/>
    </location>
</feature>
<dbReference type="Proteomes" id="UP000176009">
    <property type="component" value="Unassembled WGS sequence"/>
</dbReference>
<evidence type="ECO:0000313" key="4">
    <source>
        <dbReference type="EMBL" id="OEY71394.1"/>
    </source>
</evidence>
<feature type="compositionally biased region" description="Basic and acidic residues" evidence="2">
    <location>
        <begin position="133"/>
        <end position="161"/>
    </location>
</feature>
<evidence type="ECO:0000313" key="5">
    <source>
        <dbReference type="EMBL" id="PKD16031.1"/>
    </source>
</evidence>
<dbReference type="EMBL" id="MJBR01000050">
    <property type="protein sequence ID" value="OEY71394.1"/>
    <property type="molecule type" value="Genomic_DNA"/>
</dbReference>
<evidence type="ECO:0008006" key="8">
    <source>
        <dbReference type="Google" id="ProtNLM"/>
    </source>
</evidence>
<evidence type="ECO:0000313" key="7">
    <source>
        <dbReference type="Proteomes" id="UP000232533"/>
    </source>
</evidence>
<name>A0A2N0TMR8_9FLAO</name>
<accession>A0A2N0TMR8</accession>
<evidence type="ECO:0000256" key="2">
    <source>
        <dbReference type="SAM" id="MobiDB-lite"/>
    </source>
</evidence>
<comment type="caution">
    <text evidence="5">The sequence shown here is derived from an EMBL/GenBank/DDBJ whole genome shotgun (WGS) entry which is preliminary data.</text>
</comment>
<organism evidence="5 7">
    <name type="scientific">Salegentibacter salarius</name>
    <dbReference type="NCBI Taxonomy" id="435906"/>
    <lineage>
        <taxon>Bacteria</taxon>
        <taxon>Pseudomonadati</taxon>
        <taxon>Bacteroidota</taxon>
        <taxon>Flavobacteriia</taxon>
        <taxon>Flavobacteriales</taxon>
        <taxon>Flavobacteriaceae</taxon>
        <taxon>Salegentibacter</taxon>
    </lineage>
</organism>
<keyword evidence="6" id="KW-1185">Reference proteome</keyword>
<evidence type="ECO:0000256" key="3">
    <source>
        <dbReference type="SAM" id="SignalP"/>
    </source>
</evidence>
<feature type="region of interest" description="Disordered" evidence="2">
    <location>
        <begin position="133"/>
        <end position="172"/>
    </location>
</feature>
<sequence>MRSMRIYVMILALVSIGLTSCNDGSTKELAQQQEELKKQNDSIIGTHERLTAKNNELKTAHNQVSQQLRGLEKLEDSTQLEKLTSIEAKIRDHGAMLASHREMIESHNELGQNFGELSSDAKKTQLSEMQKTHDRIMSEQKEMKSEHDNIEKQHQAIKDMIAKSTSEDESEG</sequence>
<evidence type="ECO:0000313" key="6">
    <source>
        <dbReference type="Proteomes" id="UP000176009"/>
    </source>
</evidence>
<protein>
    <recommendedName>
        <fullName evidence="8">Viral A-type inclusion protein</fullName>
    </recommendedName>
</protein>
<dbReference type="Proteomes" id="UP000232533">
    <property type="component" value="Unassembled WGS sequence"/>
</dbReference>
<feature type="signal peptide" evidence="3">
    <location>
        <begin position="1"/>
        <end position="20"/>
    </location>
</feature>
<gene>
    <name evidence="5" type="ORF">APR40_05650</name>
    <name evidence="4" type="ORF">BHS39_05655</name>
</gene>
<evidence type="ECO:0000256" key="1">
    <source>
        <dbReference type="SAM" id="Coils"/>
    </source>
</evidence>